<reference evidence="2 3" key="1">
    <citation type="journal article" date="2020" name="Microorganisms">
        <title>Reliable Identification of Environmental Pseudomonas Isolates Using the rpoD Gene.</title>
        <authorList>
            <consortium name="The Broad Institute Genome Sequencing Platform"/>
            <person name="Girard L."/>
            <person name="Lood C."/>
            <person name="Rokni-Zadeh H."/>
            <person name="van Noort V."/>
            <person name="Lavigne R."/>
            <person name="De Mot R."/>
        </authorList>
    </citation>
    <scope>NUCLEOTIDE SEQUENCE [LARGE SCALE GENOMIC DNA]</scope>
    <source>
        <strain evidence="2 3">RW7P2</strain>
    </source>
</reference>
<evidence type="ECO:0000259" key="1">
    <source>
        <dbReference type="Pfam" id="PF03756"/>
    </source>
</evidence>
<protein>
    <recommendedName>
        <fullName evidence="1">A-factor biosynthesis hotdog domain-containing protein</fullName>
    </recommendedName>
</protein>
<evidence type="ECO:0000313" key="3">
    <source>
        <dbReference type="Proteomes" id="UP000628086"/>
    </source>
</evidence>
<dbReference type="InterPro" id="IPR005509">
    <property type="entry name" value="AfsA_hotdog_dom"/>
</dbReference>
<proteinExistence type="predicted"/>
<gene>
    <name evidence="2" type="ORF">HU747_04165</name>
</gene>
<keyword evidence="3" id="KW-1185">Reference proteome</keyword>
<comment type="caution">
    <text evidence="2">The sequence shown here is derived from an EMBL/GenBank/DDBJ whole genome shotgun (WGS) entry which is preliminary data.</text>
</comment>
<dbReference type="Proteomes" id="UP000628086">
    <property type="component" value="Unassembled WGS sequence"/>
</dbReference>
<dbReference type="EMBL" id="JABWRS010000002">
    <property type="protein sequence ID" value="MBC3474790.1"/>
    <property type="molecule type" value="Genomic_DNA"/>
</dbReference>
<organism evidence="2 3">
    <name type="scientific">Pseudomonas taiwanensis</name>
    <dbReference type="NCBI Taxonomy" id="470150"/>
    <lineage>
        <taxon>Bacteria</taxon>
        <taxon>Pseudomonadati</taxon>
        <taxon>Pseudomonadota</taxon>
        <taxon>Gammaproteobacteria</taxon>
        <taxon>Pseudomonadales</taxon>
        <taxon>Pseudomonadaceae</taxon>
        <taxon>Pseudomonas</taxon>
    </lineage>
</organism>
<evidence type="ECO:0000313" key="2">
    <source>
        <dbReference type="EMBL" id="MBC3474790.1"/>
    </source>
</evidence>
<accession>A0ABR6V3J8</accession>
<dbReference type="RefSeq" id="WP_023378478.1">
    <property type="nucleotide sequence ID" value="NZ_JABWRR010000008.1"/>
</dbReference>
<feature type="domain" description="A-factor biosynthesis hotdog" evidence="1">
    <location>
        <begin position="144"/>
        <end position="255"/>
    </location>
</feature>
<name>A0ABR6V3J8_9PSED</name>
<dbReference type="Pfam" id="PF03756">
    <property type="entry name" value="AfsA"/>
    <property type="match status" value="1"/>
</dbReference>
<sequence>MDRQLPLTPQVLHKGTAEDVLLSEFQDLLPARLTCREVERLQGELDPAGLTALHHAYREDARQGWVLASLPASISETDFAVLGGFEMNVQGFYALRDGVYHLAAPWLPRQVELYLQRHFGLPAVDQAQVALLADRLHVLPGWERANLSSYTVLNDTNNYFFYNKPHEHVPGLMLIEVARQAMYHYFYSHSGYRRGDVSISIEDLAVSFNNYTESTYAVEVVVQHSAGQKRHQPRTVDKTAMFYQNGSLVTTLRLRGSAMKMPLFKRMRTVNFPEHHWFAPSNRVLPQVLLGMSDGSSVEGRLEHVSLRGVRFTAQLPHAASSVRQLSIYVRDSGFLSFAIAAVHPSRQEGVQLAMFAKLDRATLSTLKEVIKCHCFHEPLLEYAAVADASNDPLASPCVRQSV</sequence>